<dbReference type="InterPro" id="IPR028081">
    <property type="entry name" value="Leu-bd"/>
</dbReference>
<proteinExistence type="inferred from homology"/>
<dbReference type="Pfam" id="PF13458">
    <property type="entry name" value="Peripla_BP_6"/>
    <property type="match status" value="1"/>
</dbReference>
<dbReference type="EMBL" id="FOZW01000020">
    <property type="protein sequence ID" value="SFT24924.1"/>
    <property type="molecule type" value="Genomic_DNA"/>
</dbReference>
<reference evidence="6" key="1">
    <citation type="submission" date="2016-10" db="EMBL/GenBank/DDBJ databases">
        <authorList>
            <person name="Varghese N."/>
            <person name="Submissions S."/>
        </authorList>
    </citation>
    <scope>NUCLEOTIDE SEQUENCE [LARGE SCALE GENOMIC DNA]</scope>
    <source>
        <strain evidence="6">DSM 26894</strain>
    </source>
</reference>
<keyword evidence="3" id="KW-0813">Transport</keyword>
<dbReference type="AlphaFoldDB" id="A0A1I6WH59"/>
<dbReference type="PROSITE" id="PS51318">
    <property type="entry name" value="TAT"/>
    <property type="match status" value="1"/>
</dbReference>
<feature type="domain" description="Leucine-binding protein" evidence="4">
    <location>
        <begin position="37"/>
        <end position="344"/>
    </location>
</feature>
<dbReference type="STRING" id="311180.SAMN04488050_12040"/>
<dbReference type="GO" id="GO:0006865">
    <property type="term" value="P:amino acid transport"/>
    <property type="evidence" value="ECO:0007669"/>
    <property type="project" value="UniProtKB-KW"/>
</dbReference>
<keyword evidence="6" id="KW-1185">Reference proteome</keyword>
<dbReference type="SUPFAM" id="SSF53822">
    <property type="entry name" value="Periplasmic binding protein-like I"/>
    <property type="match status" value="1"/>
</dbReference>
<keyword evidence="3" id="KW-0029">Amino-acid transport</keyword>
<evidence type="ECO:0000256" key="1">
    <source>
        <dbReference type="ARBA" id="ARBA00010062"/>
    </source>
</evidence>
<dbReference type="InterPro" id="IPR006311">
    <property type="entry name" value="TAT_signal"/>
</dbReference>
<dbReference type="RefSeq" id="WP_092430891.1">
    <property type="nucleotide sequence ID" value="NZ_FNCL01000023.1"/>
</dbReference>
<evidence type="ECO:0000256" key="2">
    <source>
        <dbReference type="ARBA" id="ARBA00022729"/>
    </source>
</evidence>
<comment type="similarity">
    <text evidence="1">Belongs to the leucine-binding protein family.</text>
</comment>
<dbReference type="InterPro" id="IPR051010">
    <property type="entry name" value="BCAA_transport"/>
</dbReference>
<gene>
    <name evidence="5" type="ORF">SAMN04488050_12040</name>
</gene>
<name>A0A1I6WH59_9RHOB</name>
<dbReference type="PANTHER" id="PTHR30483:SF6">
    <property type="entry name" value="PERIPLASMIC BINDING PROTEIN OF ABC TRANSPORTER FOR NATURAL AMINO ACIDS"/>
    <property type="match status" value="1"/>
</dbReference>
<dbReference type="PANTHER" id="PTHR30483">
    <property type="entry name" value="LEUCINE-SPECIFIC-BINDING PROTEIN"/>
    <property type="match status" value="1"/>
</dbReference>
<dbReference type="OrthoDB" id="9802022at2"/>
<evidence type="ECO:0000259" key="4">
    <source>
        <dbReference type="Pfam" id="PF13458"/>
    </source>
</evidence>
<dbReference type="Proteomes" id="UP000199392">
    <property type="component" value="Unassembled WGS sequence"/>
</dbReference>
<keyword evidence="2" id="KW-0732">Signal</keyword>
<protein>
    <submittedName>
        <fullName evidence="5">Amino acid/amide ABC transporter substrate-binding protein, HAAT family</fullName>
    </submittedName>
</protein>
<evidence type="ECO:0000313" key="5">
    <source>
        <dbReference type="EMBL" id="SFT24924.1"/>
    </source>
</evidence>
<evidence type="ECO:0000256" key="3">
    <source>
        <dbReference type="ARBA" id="ARBA00022970"/>
    </source>
</evidence>
<evidence type="ECO:0000313" key="6">
    <source>
        <dbReference type="Proteomes" id="UP000199392"/>
    </source>
</evidence>
<accession>A0A1I6WH59</accession>
<dbReference type="InterPro" id="IPR028082">
    <property type="entry name" value="Peripla_BP_I"/>
</dbReference>
<dbReference type="Gene3D" id="3.40.50.2300">
    <property type="match status" value="2"/>
</dbReference>
<organism evidence="5 6">
    <name type="scientific">Alloyangia pacifica</name>
    <dbReference type="NCBI Taxonomy" id="311180"/>
    <lineage>
        <taxon>Bacteria</taxon>
        <taxon>Pseudomonadati</taxon>
        <taxon>Pseudomonadota</taxon>
        <taxon>Alphaproteobacteria</taxon>
        <taxon>Rhodobacterales</taxon>
        <taxon>Roseobacteraceae</taxon>
        <taxon>Alloyangia</taxon>
    </lineage>
</organism>
<sequence>MKNQGDVSRRAVLAGIGSTALLTGLSGRAQAAGNVFRIGAPNTITGAAGVFGTGVQNTIIEMAKRLNAAGGAGGHTFEVFAEDTQTLPEPALLAARKLIEVNEVKALLGVYSSPEALAIIPASNAADVVLMHTGAAPKLAADNTEGLGFQFYPSSQSIGFVLNQIVTKEGYERPVTLTLTNDASIGNSTSFHKYWAEQTGSEPEDIRYQPNQPNYRSELQQALLANPDVIILNGYEPDATIIMKQLYELGNTARVIAPEFAVTTRLIEALGPELVEDTIVYRFVPNSDSAAYTLFDEVYQAAMDAPGSANTYAAIAYDEMNLVALALELDPAISTGAELADAIHKVCGPDGEPCNSFAEGKELIAGGATVLNYLGASGPCDFDDQGRTPGNFGVSEVKSGEYVFAYGIVFED</sequence>